<dbReference type="Gene3D" id="3.40.50.920">
    <property type="match status" value="1"/>
</dbReference>
<dbReference type="Gene3D" id="3.40.50.970">
    <property type="match status" value="2"/>
</dbReference>
<dbReference type="FunFam" id="3.40.50.970:FF:000039">
    <property type="entry name" value="Indolepyruvate oxidoreductase subunit IorA"/>
    <property type="match status" value="1"/>
</dbReference>
<dbReference type="Pfam" id="PF00037">
    <property type="entry name" value="Fer4"/>
    <property type="match status" value="1"/>
</dbReference>
<evidence type="ECO:0000256" key="3">
    <source>
        <dbReference type="ARBA" id="ARBA00012812"/>
    </source>
</evidence>
<dbReference type="AlphaFoldDB" id="A0A934M379"/>
<keyword evidence="9 14" id="KW-0560">Oxidoreductase</keyword>
<dbReference type="GO" id="GO:0046872">
    <property type="term" value="F:metal ion binding"/>
    <property type="evidence" value="ECO:0007669"/>
    <property type="project" value="UniProtKB-UniRule"/>
</dbReference>
<keyword evidence="18" id="KW-1185">Reference proteome</keyword>
<evidence type="ECO:0000256" key="13">
    <source>
        <dbReference type="ARBA" id="ARBA00048332"/>
    </source>
</evidence>
<dbReference type="PROSITE" id="PS51379">
    <property type="entry name" value="4FE4S_FER_2"/>
    <property type="match status" value="2"/>
</dbReference>
<feature type="binding site" evidence="15">
    <location>
        <position position="542"/>
    </location>
    <ligand>
        <name>[4Fe-4S] cluster</name>
        <dbReference type="ChEBI" id="CHEBI:49883"/>
        <label>1</label>
    </ligand>
</feature>
<keyword evidence="8 14" id="KW-0249">Electron transport</keyword>
<evidence type="ECO:0000256" key="8">
    <source>
        <dbReference type="ARBA" id="ARBA00022982"/>
    </source>
</evidence>
<protein>
    <recommendedName>
        <fullName evidence="4 14">Indolepyruvate oxidoreductase subunit IorA</fullName>
        <shortName evidence="14">IOR</shortName>
        <ecNumber evidence="3 14">1.2.7.8</ecNumber>
    </recommendedName>
    <alternativeName>
        <fullName evidence="12 14">Indolepyruvate ferredoxin oxidoreductase subunit alpha</fullName>
    </alternativeName>
</protein>
<evidence type="ECO:0000256" key="14">
    <source>
        <dbReference type="PIRNR" id="PIRNR006439"/>
    </source>
</evidence>
<dbReference type="PROSITE" id="PS00198">
    <property type="entry name" value="4FE4S_FER_1"/>
    <property type="match status" value="1"/>
</dbReference>
<comment type="subunit">
    <text evidence="2">Heterodimer of the IorA and IorB subunits.</text>
</comment>
<dbReference type="InterPro" id="IPR011766">
    <property type="entry name" value="TPP_enzyme_TPP-bd"/>
</dbReference>
<dbReference type="RefSeq" id="WP_211142379.1">
    <property type="nucleotide sequence ID" value="NZ_JAEEGB010000009.1"/>
</dbReference>
<feature type="domain" description="4Fe-4S ferredoxin-type" evidence="16">
    <location>
        <begin position="564"/>
        <end position="593"/>
    </location>
</feature>
<sequence>MNKKVVLTGNQAISRGFWEAGGVVASSYPGSPTVEILESLKNYPEVYCEWGTNEKVAFEVAMGGSFAGARSMVSMKHVGINIAADPFMTFTQIKTKGGFILVVGDDPGLTSSQNEQDSRFWAKYANIPVFEPSNPQEAKDFVKIGLNVSERFNTPVLLKMTSRLCHCRGIVELSDREEKEIEGFVAEQSRYCMLPPHANKQQYFMKERIEKLKVFNNELDLNTLDEVEGSDTLIVSSGMPYECLKELNVKASILKLAMVWPLPIEKIKNLSNKYRQIIVIEELMPYIEEALKINEIEVKGKEYFSFTGELTIDEIRKGLEKLDIISKTDVNETDVEPEEIPSRTPMLCSGCPHRPIFHILKMANATVMGDIGCYSLGILEPFEVHKTNISMGASLGNALGVAVAQNRSGKKKPIVATIGDGTFFHSGMTGMLQLAKTKENITVIVMDNRTTAMTGGQETFTTGDYFKDRDSYSISIPEVLKAFGIEDVTIVDQFKYKETKEAIHAAMKREGLSVIVTTRPCALNFKIKQPHFYVDENICISCRSCIRTNCPPISMKQYPGKDKKNSYINPDMCVGCSVCSQVCPVGAIKRSSEANS</sequence>
<dbReference type="EC" id="1.2.7.8" evidence="3 14"/>
<reference evidence="17" key="1">
    <citation type="submission" date="2020-12" db="EMBL/GenBank/DDBJ databases">
        <title>Clostridium thailandense sp. nov., a novel acetogenic bacterium isolated from peat land soil in Thailand.</title>
        <authorList>
            <person name="Chaikitkaew S."/>
            <person name="Birkeland N.K."/>
        </authorList>
    </citation>
    <scope>NUCLEOTIDE SEQUENCE</scope>
    <source>
        <strain evidence="17">DSM 17425</strain>
    </source>
</reference>
<evidence type="ECO:0000256" key="6">
    <source>
        <dbReference type="ARBA" id="ARBA00022485"/>
    </source>
</evidence>
<dbReference type="SUPFAM" id="SSF54862">
    <property type="entry name" value="4Fe-4S ferredoxins"/>
    <property type="match status" value="1"/>
</dbReference>
<dbReference type="InterPro" id="IPR017896">
    <property type="entry name" value="4Fe4S_Fe-S-bd"/>
</dbReference>
<evidence type="ECO:0000259" key="16">
    <source>
        <dbReference type="PROSITE" id="PS51379"/>
    </source>
</evidence>
<keyword evidence="10 14" id="KW-0408">Iron</keyword>
<dbReference type="CDD" id="cd07034">
    <property type="entry name" value="TPP_PYR_PFOR_IOR-alpha_like"/>
    <property type="match status" value="1"/>
</dbReference>
<evidence type="ECO:0000256" key="9">
    <source>
        <dbReference type="ARBA" id="ARBA00023002"/>
    </source>
</evidence>
<evidence type="ECO:0000313" key="17">
    <source>
        <dbReference type="EMBL" id="MBI6872892.1"/>
    </source>
</evidence>
<evidence type="ECO:0000256" key="7">
    <source>
        <dbReference type="ARBA" id="ARBA00022723"/>
    </source>
</evidence>
<feature type="binding site" evidence="15">
    <location>
        <position position="545"/>
    </location>
    <ligand>
        <name>[4Fe-4S] cluster</name>
        <dbReference type="ChEBI" id="CHEBI:49883"/>
        <label>1</label>
    </ligand>
</feature>
<keyword evidence="7 14" id="KW-0479">Metal-binding</keyword>
<evidence type="ECO:0000256" key="2">
    <source>
        <dbReference type="ARBA" id="ARBA00011238"/>
    </source>
</evidence>
<dbReference type="GO" id="GO:0051539">
    <property type="term" value="F:4 iron, 4 sulfur cluster binding"/>
    <property type="evidence" value="ECO:0007669"/>
    <property type="project" value="UniProtKB-UniRule"/>
</dbReference>
<feature type="binding site" evidence="15">
    <location>
        <position position="539"/>
    </location>
    <ligand>
        <name>[4Fe-4S] cluster</name>
        <dbReference type="ChEBI" id="CHEBI:49883"/>
        <label>1</label>
    </ligand>
</feature>
<keyword evidence="5 14" id="KW-0813">Transport</keyword>
<dbReference type="CDD" id="cd02008">
    <property type="entry name" value="TPP_IOR_alpha"/>
    <property type="match status" value="1"/>
</dbReference>
<keyword evidence="6 14" id="KW-0004">4Fe-4S</keyword>
<dbReference type="Pfam" id="PF02775">
    <property type="entry name" value="TPP_enzyme_C"/>
    <property type="match status" value="1"/>
</dbReference>
<evidence type="ECO:0000256" key="10">
    <source>
        <dbReference type="ARBA" id="ARBA00023004"/>
    </source>
</evidence>
<comment type="caution">
    <text evidence="17">The sequence shown here is derived from an EMBL/GenBank/DDBJ whole genome shotgun (WGS) entry which is preliminary data.</text>
</comment>
<dbReference type="GO" id="GO:0043805">
    <property type="term" value="F:indolepyruvate ferredoxin oxidoreductase activity"/>
    <property type="evidence" value="ECO:0007669"/>
    <property type="project" value="UniProtKB-UniRule"/>
</dbReference>
<feature type="binding site" evidence="15">
    <location>
        <position position="550"/>
    </location>
    <ligand>
        <name>[4Fe-4S] cluster</name>
        <dbReference type="ChEBI" id="CHEBI:49883"/>
        <label>2</label>
    </ligand>
</feature>
<dbReference type="InterPro" id="IPR009014">
    <property type="entry name" value="Transketo_C/PFOR_II"/>
</dbReference>
<dbReference type="GO" id="GO:0030976">
    <property type="term" value="F:thiamine pyrophosphate binding"/>
    <property type="evidence" value="ECO:0007669"/>
    <property type="project" value="InterPro"/>
</dbReference>
<dbReference type="SUPFAM" id="SSF52518">
    <property type="entry name" value="Thiamin diphosphate-binding fold (THDP-binding)"/>
    <property type="match status" value="2"/>
</dbReference>
<feature type="binding site" evidence="15">
    <location>
        <position position="576"/>
    </location>
    <ligand>
        <name>[4Fe-4S] cluster</name>
        <dbReference type="ChEBI" id="CHEBI:49883"/>
        <label>2</label>
    </ligand>
</feature>
<dbReference type="InterPro" id="IPR045025">
    <property type="entry name" value="HACL1-like"/>
</dbReference>
<dbReference type="InterPro" id="IPR017721">
    <property type="entry name" value="IorA"/>
</dbReference>
<comment type="cofactor">
    <cofactor evidence="14 15">
        <name>[4Fe-4S] cluster</name>
        <dbReference type="ChEBI" id="CHEBI:49883"/>
    </cofactor>
    <text evidence="14 15">Binds 2 [4Fe-4S] clusters. In this family the first cluster has a non-standard and varying [4Fe-4S] binding motif CX(2)CX(2)CX(4-5)CP.</text>
</comment>
<evidence type="ECO:0000256" key="1">
    <source>
        <dbReference type="ARBA" id="ARBA00002995"/>
    </source>
</evidence>
<accession>A0A934M379</accession>
<dbReference type="PANTHER" id="PTHR43710:SF5">
    <property type="entry name" value="INDOLEPYRUVATE FERREDOXIN OXIDOREDUCTASE ALPHA SUBUNIT"/>
    <property type="match status" value="1"/>
</dbReference>
<organism evidence="17 18">
    <name type="scientific">Clostridium aciditolerans</name>
    <dbReference type="NCBI Taxonomy" id="339861"/>
    <lineage>
        <taxon>Bacteria</taxon>
        <taxon>Bacillati</taxon>
        <taxon>Bacillota</taxon>
        <taxon>Clostridia</taxon>
        <taxon>Eubacteriales</taxon>
        <taxon>Clostridiaceae</taxon>
        <taxon>Clostridium</taxon>
    </lineage>
</organism>
<dbReference type="Pfam" id="PF01855">
    <property type="entry name" value="POR_N"/>
    <property type="match status" value="1"/>
</dbReference>
<feature type="binding site" evidence="15">
    <location>
        <position position="573"/>
    </location>
    <ligand>
        <name>[4Fe-4S] cluster</name>
        <dbReference type="ChEBI" id="CHEBI:49883"/>
        <label>2</label>
    </ligand>
</feature>
<evidence type="ECO:0000256" key="12">
    <source>
        <dbReference type="ARBA" id="ARBA00030514"/>
    </source>
</evidence>
<keyword evidence="11 14" id="KW-0411">Iron-sulfur</keyword>
<dbReference type="InterPro" id="IPR002880">
    <property type="entry name" value="Pyrv_Fd/Flavodoxin_OxRdtase_N"/>
</dbReference>
<feature type="binding site" evidence="15">
    <location>
        <position position="583"/>
    </location>
    <ligand>
        <name>[4Fe-4S] cluster</name>
        <dbReference type="ChEBI" id="CHEBI:49883"/>
        <label>1</label>
    </ligand>
</feature>
<comment type="function">
    <text evidence="1 14">Catalyzes the ferredoxin-dependent oxidative decarboxylation of arylpyruvates.</text>
</comment>
<dbReference type="PANTHER" id="PTHR43710">
    <property type="entry name" value="2-HYDROXYACYL-COA LYASE"/>
    <property type="match status" value="1"/>
</dbReference>
<evidence type="ECO:0000256" key="11">
    <source>
        <dbReference type="ARBA" id="ARBA00023014"/>
    </source>
</evidence>
<dbReference type="InterPro" id="IPR017900">
    <property type="entry name" value="4Fe4S_Fe_S_CS"/>
</dbReference>
<feature type="binding site" evidence="15">
    <location>
        <position position="579"/>
    </location>
    <ligand>
        <name>[4Fe-4S] cluster</name>
        <dbReference type="ChEBI" id="CHEBI:49883"/>
        <label>2</label>
    </ligand>
</feature>
<evidence type="ECO:0000313" key="18">
    <source>
        <dbReference type="Proteomes" id="UP000622687"/>
    </source>
</evidence>
<name>A0A934M379_9CLOT</name>
<dbReference type="SUPFAM" id="SSF52922">
    <property type="entry name" value="TK C-terminal domain-like"/>
    <property type="match status" value="1"/>
</dbReference>
<dbReference type="PIRSF" id="PIRSF006439">
    <property type="entry name" value="Indolepyruvate_ferr_oxidored"/>
    <property type="match status" value="1"/>
</dbReference>
<comment type="catalytic activity">
    <reaction evidence="13 14">
        <text>indole-3-pyruvate + 2 oxidized [2Fe-2S]-[ferredoxin] + CoA = (indol-3-yl)acetyl-CoA + 2 reduced [2Fe-2S]-[ferredoxin] + CO2 + H(+)</text>
        <dbReference type="Rhea" id="RHEA:12645"/>
        <dbReference type="Rhea" id="RHEA-COMP:10000"/>
        <dbReference type="Rhea" id="RHEA-COMP:10001"/>
        <dbReference type="ChEBI" id="CHEBI:15378"/>
        <dbReference type="ChEBI" id="CHEBI:16526"/>
        <dbReference type="ChEBI" id="CHEBI:17640"/>
        <dbReference type="ChEBI" id="CHEBI:33737"/>
        <dbReference type="ChEBI" id="CHEBI:33738"/>
        <dbReference type="ChEBI" id="CHEBI:57271"/>
        <dbReference type="ChEBI" id="CHEBI:57287"/>
        <dbReference type="EC" id="1.2.7.8"/>
    </reaction>
</comment>
<evidence type="ECO:0000256" key="5">
    <source>
        <dbReference type="ARBA" id="ARBA00022448"/>
    </source>
</evidence>
<dbReference type="InterPro" id="IPR029061">
    <property type="entry name" value="THDP-binding"/>
</dbReference>
<feature type="domain" description="4Fe-4S ferredoxin-type" evidence="16">
    <location>
        <begin position="530"/>
        <end position="560"/>
    </location>
</feature>
<evidence type="ECO:0000256" key="4">
    <source>
        <dbReference type="ARBA" id="ARBA00017710"/>
    </source>
</evidence>
<dbReference type="Proteomes" id="UP000622687">
    <property type="component" value="Unassembled WGS sequence"/>
</dbReference>
<proteinExistence type="predicted"/>
<gene>
    <name evidence="17" type="ORF">I6U51_09265</name>
</gene>
<evidence type="ECO:0000256" key="15">
    <source>
        <dbReference type="PIRSR" id="PIRSR006439-50"/>
    </source>
</evidence>
<dbReference type="EMBL" id="JAEEGB010000009">
    <property type="protein sequence ID" value="MBI6872892.1"/>
    <property type="molecule type" value="Genomic_DNA"/>
</dbReference>
<dbReference type="Gene3D" id="3.30.70.20">
    <property type="match status" value="1"/>
</dbReference>